<dbReference type="PRINTS" id="PR00455">
    <property type="entry name" value="HTHTETR"/>
</dbReference>
<dbReference type="RefSeq" id="WP_138446995.1">
    <property type="nucleotide sequence ID" value="NZ_VBUT01000003.1"/>
</dbReference>
<evidence type="ECO:0000256" key="1">
    <source>
        <dbReference type="ARBA" id="ARBA00023015"/>
    </source>
</evidence>
<evidence type="ECO:0000259" key="5">
    <source>
        <dbReference type="PROSITE" id="PS50977"/>
    </source>
</evidence>
<accession>A0A5R8NU88</accession>
<protein>
    <submittedName>
        <fullName evidence="6">TetR/AcrR family transcriptional regulator</fullName>
    </submittedName>
</protein>
<organism evidence="6 7">
    <name type="scientific">Nocardia cyriacigeorgica</name>
    <dbReference type="NCBI Taxonomy" id="135487"/>
    <lineage>
        <taxon>Bacteria</taxon>
        <taxon>Bacillati</taxon>
        <taxon>Actinomycetota</taxon>
        <taxon>Actinomycetes</taxon>
        <taxon>Mycobacteriales</taxon>
        <taxon>Nocardiaceae</taxon>
        <taxon>Nocardia</taxon>
    </lineage>
</organism>
<dbReference type="EMBL" id="VBUT01000003">
    <property type="protein sequence ID" value="TLF79085.1"/>
    <property type="molecule type" value="Genomic_DNA"/>
</dbReference>
<dbReference type="Proteomes" id="UP000306378">
    <property type="component" value="Unassembled WGS sequence"/>
</dbReference>
<dbReference type="InterPro" id="IPR011075">
    <property type="entry name" value="TetR_C"/>
</dbReference>
<evidence type="ECO:0000256" key="4">
    <source>
        <dbReference type="PROSITE-ProRule" id="PRU00335"/>
    </source>
</evidence>
<keyword evidence="1" id="KW-0805">Transcription regulation</keyword>
<dbReference type="SUPFAM" id="SSF48498">
    <property type="entry name" value="Tetracyclin repressor-like, C-terminal domain"/>
    <property type="match status" value="1"/>
</dbReference>
<keyword evidence="2 4" id="KW-0238">DNA-binding</keyword>
<gene>
    <name evidence="6" type="ORF">FEK34_06590</name>
</gene>
<comment type="caution">
    <text evidence="6">The sequence shown here is derived from an EMBL/GenBank/DDBJ whole genome shotgun (WGS) entry which is preliminary data.</text>
</comment>
<name>A0A5R8NU88_9NOCA</name>
<dbReference type="InterPro" id="IPR023772">
    <property type="entry name" value="DNA-bd_HTH_TetR-type_CS"/>
</dbReference>
<dbReference type="GO" id="GO:0000976">
    <property type="term" value="F:transcription cis-regulatory region binding"/>
    <property type="evidence" value="ECO:0007669"/>
    <property type="project" value="TreeGrafter"/>
</dbReference>
<dbReference type="InterPro" id="IPR050109">
    <property type="entry name" value="HTH-type_TetR-like_transc_reg"/>
</dbReference>
<dbReference type="Pfam" id="PF00440">
    <property type="entry name" value="TetR_N"/>
    <property type="match status" value="1"/>
</dbReference>
<sequence>MTKRRTDGHRLGSKRDSAVDSAVLDATRRLLVERGYNGTSIDAIAKLAGVGRPSIYRRWPSKAHIVNDTIYPSVLPELDPSDDFTTEITRLITGAVTVFADPAAREAAPGLMNEVRTDTALHDALITGQLASFRGELARRMEAAAQRGEVRAGLDVDILIDVIVGAAVFALSVRDVEDLDALASGLTQVLLHGILTDGPGGDTAP</sequence>
<dbReference type="PANTHER" id="PTHR30055:SF148">
    <property type="entry name" value="TETR-FAMILY TRANSCRIPTIONAL REGULATOR"/>
    <property type="match status" value="1"/>
</dbReference>
<dbReference type="Pfam" id="PF16859">
    <property type="entry name" value="TetR_C_11"/>
    <property type="match status" value="1"/>
</dbReference>
<feature type="domain" description="HTH tetR-type" evidence="5">
    <location>
        <begin position="17"/>
        <end position="77"/>
    </location>
</feature>
<feature type="DNA-binding region" description="H-T-H motif" evidence="4">
    <location>
        <begin position="40"/>
        <end position="59"/>
    </location>
</feature>
<keyword evidence="3" id="KW-0804">Transcription</keyword>
<dbReference type="SUPFAM" id="SSF46689">
    <property type="entry name" value="Homeodomain-like"/>
    <property type="match status" value="1"/>
</dbReference>
<dbReference type="Gene3D" id="1.10.10.60">
    <property type="entry name" value="Homeodomain-like"/>
    <property type="match status" value="1"/>
</dbReference>
<dbReference type="InterPro" id="IPR036271">
    <property type="entry name" value="Tet_transcr_reg_TetR-rel_C_sf"/>
</dbReference>
<evidence type="ECO:0000313" key="7">
    <source>
        <dbReference type="Proteomes" id="UP000306378"/>
    </source>
</evidence>
<dbReference type="InterPro" id="IPR001647">
    <property type="entry name" value="HTH_TetR"/>
</dbReference>
<dbReference type="Gene3D" id="1.10.357.10">
    <property type="entry name" value="Tetracycline Repressor, domain 2"/>
    <property type="match status" value="1"/>
</dbReference>
<dbReference type="PROSITE" id="PS01081">
    <property type="entry name" value="HTH_TETR_1"/>
    <property type="match status" value="1"/>
</dbReference>
<dbReference type="PROSITE" id="PS50977">
    <property type="entry name" value="HTH_TETR_2"/>
    <property type="match status" value="1"/>
</dbReference>
<dbReference type="InterPro" id="IPR009057">
    <property type="entry name" value="Homeodomain-like_sf"/>
</dbReference>
<evidence type="ECO:0000313" key="6">
    <source>
        <dbReference type="EMBL" id="TLF79085.1"/>
    </source>
</evidence>
<evidence type="ECO:0000256" key="2">
    <source>
        <dbReference type="ARBA" id="ARBA00023125"/>
    </source>
</evidence>
<reference evidence="6 7" key="1">
    <citation type="submission" date="2019-05" db="EMBL/GenBank/DDBJ databases">
        <title>Genomes sequences of two Nocardia cyriacigeorgica environmental isolates, type strains Nocardia asteroides ATCC 19247 and Nocardia cyriacigeorgica DSM 44484.</title>
        <authorList>
            <person name="Vautrin F."/>
            <person name="Bergeron E."/>
            <person name="Dubost A."/>
            <person name="Abrouk D."/>
            <person name="Rodriguez Nava V."/>
            <person name="Pujic P."/>
        </authorList>
    </citation>
    <scope>NUCLEOTIDE SEQUENCE [LARGE SCALE GENOMIC DNA]</scope>
    <source>
        <strain evidence="6 7">EML 446</strain>
    </source>
</reference>
<dbReference type="PANTHER" id="PTHR30055">
    <property type="entry name" value="HTH-TYPE TRANSCRIPTIONAL REGULATOR RUTR"/>
    <property type="match status" value="1"/>
</dbReference>
<proteinExistence type="predicted"/>
<dbReference type="GO" id="GO:0003700">
    <property type="term" value="F:DNA-binding transcription factor activity"/>
    <property type="evidence" value="ECO:0007669"/>
    <property type="project" value="TreeGrafter"/>
</dbReference>
<dbReference type="AlphaFoldDB" id="A0A5R8NU88"/>
<evidence type="ECO:0000256" key="3">
    <source>
        <dbReference type="ARBA" id="ARBA00023163"/>
    </source>
</evidence>